<comment type="caution">
    <text evidence="2">The sequence shown here is derived from an EMBL/GenBank/DDBJ whole genome shotgun (WGS) entry which is preliminary data.</text>
</comment>
<feature type="domain" description="Aminoglycoside phosphotransferase" evidence="1">
    <location>
        <begin position="53"/>
        <end position="115"/>
    </location>
</feature>
<organism evidence="2 3">
    <name type="scientific">Tolypocladium paradoxum</name>
    <dbReference type="NCBI Taxonomy" id="94208"/>
    <lineage>
        <taxon>Eukaryota</taxon>
        <taxon>Fungi</taxon>
        <taxon>Dikarya</taxon>
        <taxon>Ascomycota</taxon>
        <taxon>Pezizomycotina</taxon>
        <taxon>Sordariomycetes</taxon>
        <taxon>Hypocreomycetidae</taxon>
        <taxon>Hypocreales</taxon>
        <taxon>Ophiocordycipitaceae</taxon>
        <taxon>Tolypocladium</taxon>
    </lineage>
</organism>
<keyword evidence="2" id="KW-0808">Transferase</keyword>
<dbReference type="AlphaFoldDB" id="A0A2S4KYE9"/>
<evidence type="ECO:0000259" key="1">
    <source>
        <dbReference type="Pfam" id="PF01636"/>
    </source>
</evidence>
<accession>A0A2S4KYE9</accession>
<dbReference type="InterPro" id="IPR002575">
    <property type="entry name" value="Aminoglycoside_PTrfase"/>
</dbReference>
<dbReference type="InterPro" id="IPR011009">
    <property type="entry name" value="Kinase-like_dom_sf"/>
</dbReference>
<dbReference type="Gene3D" id="3.90.1200.10">
    <property type="match status" value="1"/>
</dbReference>
<dbReference type="GO" id="GO:0016301">
    <property type="term" value="F:kinase activity"/>
    <property type="evidence" value="ECO:0007669"/>
    <property type="project" value="UniProtKB-KW"/>
</dbReference>
<dbReference type="Proteomes" id="UP000237481">
    <property type="component" value="Unassembled WGS sequence"/>
</dbReference>
<name>A0A2S4KYE9_9HYPO</name>
<gene>
    <name evidence="2" type="ORF">TPAR_04600</name>
</gene>
<keyword evidence="3" id="KW-1185">Reference proteome</keyword>
<evidence type="ECO:0000313" key="2">
    <source>
        <dbReference type="EMBL" id="POR35177.1"/>
    </source>
</evidence>
<sequence>MNSLVEFACVPPALLPLQPYSTSQQWYSAMADMHIMQATFQRNDAILDEDDARDKFVARRLFRRLAMSGRFEADDPRDEILDTSFRLYSEDLRPSNVLIDEKLRVVGVIDWEFAFIRSAVDATSQKPRVLARRVYEVDGSI</sequence>
<protein>
    <submittedName>
        <fullName evidence="2">Protein kinase-like domain</fullName>
    </submittedName>
</protein>
<keyword evidence="2" id="KW-0418">Kinase</keyword>
<proteinExistence type="predicted"/>
<dbReference type="EMBL" id="PKSG01000464">
    <property type="protein sequence ID" value="POR35177.1"/>
    <property type="molecule type" value="Genomic_DNA"/>
</dbReference>
<dbReference type="SUPFAM" id="SSF56112">
    <property type="entry name" value="Protein kinase-like (PK-like)"/>
    <property type="match status" value="1"/>
</dbReference>
<reference evidence="2 3" key="1">
    <citation type="submission" date="2018-01" db="EMBL/GenBank/DDBJ databases">
        <title>Harnessing the power of phylogenomics to disentangle the directionality and signatures of interkingdom host jumping in the parasitic fungal genus Tolypocladium.</title>
        <authorList>
            <person name="Quandt C.A."/>
            <person name="Patterson W."/>
            <person name="Spatafora J.W."/>
        </authorList>
    </citation>
    <scope>NUCLEOTIDE SEQUENCE [LARGE SCALE GENOMIC DNA]</scope>
    <source>
        <strain evidence="2 3">NRBC 100945</strain>
    </source>
</reference>
<dbReference type="OrthoDB" id="5412996at2759"/>
<dbReference type="Pfam" id="PF01636">
    <property type="entry name" value="APH"/>
    <property type="match status" value="1"/>
</dbReference>
<evidence type="ECO:0000313" key="3">
    <source>
        <dbReference type="Proteomes" id="UP000237481"/>
    </source>
</evidence>